<dbReference type="InParanoid" id="O16760"/>
<dbReference type="InterPro" id="IPR002542">
    <property type="entry name" value="T20D4.11-like_dom"/>
</dbReference>
<dbReference type="PANTHER" id="PTHR37429">
    <property type="entry name" value="PROTEIN CBG19148-RELATED"/>
    <property type="match status" value="1"/>
</dbReference>
<evidence type="ECO:0000313" key="2">
    <source>
        <dbReference type="EMBL" id="CCD72135.1"/>
    </source>
</evidence>
<keyword evidence="3" id="KW-1185">Reference proteome</keyword>
<dbReference type="CTD" id="186623"/>
<feature type="domain" description="T20D4.11-like" evidence="1">
    <location>
        <begin position="40"/>
        <end position="190"/>
    </location>
</feature>
<dbReference type="RefSeq" id="NP_505324.1">
    <property type="nucleotide sequence ID" value="NM_072923.3"/>
</dbReference>
<protein>
    <submittedName>
        <fullName evidence="2">T20D4.11-like domain-containing protein</fullName>
    </submittedName>
</protein>
<evidence type="ECO:0000313" key="4">
    <source>
        <dbReference type="WormBase" id="F59E11.6"/>
    </source>
</evidence>
<name>O16760_CAEEL</name>
<dbReference type="OMA" id="WEATISK"/>
<evidence type="ECO:0000313" key="3">
    <source>
        <dbReference type="Proteomes" id="UP000001940"/>
    </source>
</evidence>
<dbReference type="EMBL" id="BX284605">
    <property type="protein sequence ID" value="CCD72135.1"/>
    <property type="molecule type" value="Genomic_DNA"/>
</dbReference>
<dbReference type="Proteomes" id="UP000001940">
    <property type="component" value="Chromosome V"/>
</dbReference>
<dbReference type="Bgee" id="WBGene00019112">
    <property type="expression patterns" value="Expressed in larva and 1 other cell type or tissue"/>
</dbReference>
<dbReference type="GeneID" id="186623"/>
<dbReference type="WormBase" id="F59E11.6">
    <property type="protein sequence ID" value="CE11506"/>
    <property type="gene ID" value="WBGene00019112"/>
</dbReference>
<dbReference type="FunCoup" id="O16760">
    <property type="interactions" value="268"/>
</dbReference>
<sequence length="222" mass="25570">MACLCAAQLVCWICLFFSIILFIGFISAVWEATTSRSDFCTRAQLSTGVECTKKIRNLESSLMKINKTTRFLRPPFEYREVVKHCKKAENCLTKITCEDGQDFVADVLDTYPACQFFKFFSEDFEKCAEKLITTAKNSTCLDTLFNAKYLAKLDRCQQWQDIQPCVYDAIFDECDKDGNSTFLVTRYSEVAPDFYRAMNCEPKFQRIDTNDIDYEIIGLVGQ</sequence>
<dbReference type="OrthoDB" id="5771872at2759"/>
<reference evidence="2 3" key="1">
    <citation type="journal article" date="1998" name="Science">
        <title>Genome sequence of the nematode C. elegans: a platform for investigating biology.</title>
        <authorList>
            <consortium name="The C. elegans sequencing consortium"/>
            <person name="Sulson J.E."/>
            <person name="Waterston R."/>
        </authorList>
    </citation>
    <scope>NUCLEOTIDE SEQUENCE [LARGE SCALE GENOMIC DNA]</scope>
    <source>
        <strain evidence="2 3">Bristol N2</strain>
    </source>
</reference>
<organism evidence="2 3">
    <name type="scientific">Caenorhabditis elegans</name>
    <dbReference type="NCBI Taxonomy" id="6239"/>
    <lineage>
        <taxon>Eukaryota</taxon>
        <taxon>Metazoa</taxon>
        <taxon>Ecdysozoa</taxon>
        <taxon>Nematoda</taxon>
        <taxon>Chromadorea</taxon>
        <taxon>Rhabditida</taxon>
        <taxon>Rhabditina</taxon>
        <taxon>Rhabditomorpha</taxon>
        <taxon>Rhabditoidea</taxon>
        <taxon>Rhabditidae</taxon>
        <taxon>Peloderinae</taxon>
        <taxon>Caenorhabditis</taxon>
    </lineage>
</organism>
<dbReference type="SMR" id="O16760"/>
<accession>O16760</accession>
<dbReference type="AGR" id="WB:WBGene00019112"/>
<dbReference type="UCSC" id="F59E11.6">
    <property type="organism name" value="c. elegans"/>
</dbReference>
<dbReference type="eggNOG" id="ENOG502TFZQ">
    <property type="taxonomic scope" value="Eukaryota"/>
</dbReference>
<dbReference type="PIR" id="T32121">
    <property type="entry name" value="T32121"/>
</dbReference>
<dbReference type="PhylomeDB" id="O16760"/>
<proteinExistence type="predicted"/>
<dbReference type="AlphaFoldDB" id="O16760"/>
<dbReference type="PANTHER" id="PTHR37429:SF4">
    <property type="entry name" value="DUF19 DOMAIN-CONTAINING PROTEIN"/>
    <property type="match status" value="1"/>
</dbReference>
<evidence type="ECO:0000259" key="1">
    <source>
        <dbReference type="Pfam" id="PF01579"/>
    </source>
</evidence>
<dbReference type="KEGG" id="cel:CELE_F59E11.6"/>
<gene>
    <name evidence="2" type="ORF">CELE_F59E11.6</name>
    <name evidence="2 4" type="ORF">F59E11.6</name>
</gene>
<dbReference type="PaxDb" id="6239-F59E11.6"/>
<dbReference type="HOGENOM" id="CLU_1246383_0_0_1"/>
<dbReference type="Pfam" id="PF01579">
    <property type="entry name" value="DUF19"/>
    <property type="match status" value="1"/>
</dbReference>